<evidence type="ECO:0000256" key="2">
    <source>
        <dbReference type="ARBA" id="ARBA00023125"/>
    </source>
</evidence>
<evidence type="ECO:0000313" key="5">
    <source>
        <dbReference type="EMBL" id="PTX49137.1"/>
    </source>
</evidence>
<dbReference type="AlphaFoldDB" id="A0A2T6AZ93"/>
<gene>
    <name evidence="5" type="ORF">C8N34_108248</name>
</gene>
<dbReference type="Gene3D" id="2.10.109.10">
    <property type="entry name" value="Umud Fragment, subunit A"/>
    <property type="match status" value="1"/>
</dbReference>
<organism evidence="5 6">
    <name type="scientific">Gemmobacter caeni</name>
    <dbReference type="NCBI Taxonomy" id="589035"/>
    <lineage>
        <taxon>Bacteria</taxon>
        <taxon>Pseudomonadati</taxon>
        <taxon>Pseudomonadota</taxon>
        <taxon>Alphaproteobacteria</taxon>
        <taxon>Rhodobacterales</taxon>
        <taxon>Paracoccaceae</taxon>
        <taxon>Gemmobacter</taxon>
    </lineage>
</organism>
<feature type="domain" description="Peptidase S24/S26A/S26B/S26C" evidence="4">
    <location>
        <begin position="5"/>
        <end position="125"/>
    </location>
</feature>
<reference evidence="5 6" key="1">
    <citation type="submission" date="2018-04" db="EMBL/GenBank/DDBJ databases">
        <title>Genomic Encyclopedia of Archaeal and Bacterial Type Strains, Phase II (KMG-II): from individual species to whole genera.</title>
        <authorList>
            <person name="Goeker M."/>
        </authorList>
    </citation>
    <scope>NUCLEOTIDE SEQUENCE [LARGE SCALE GENOMIC DNA]</scope>
    <source>
        <strain evidence="5 6">DSM 21823</strain>
    </source>
</reference>
<keyword evidence="2" id="KW-0238">DNA-binding</keyword>
<protein>
    <submittedName>
        <fullName evidence="5">Peptidase S24-like protein</fullName>
    </submittedName>
</protein>
<name>A0A2T6AZ93_9RHOB</name>
<proteinExistence type="predicted"/>
<keyword evidence="1" id="KW-0805">Transcription regulation</keyword>
<keyword evidence="6" id="KW-1185">Reference proteome</keyword>
<evidence type="ECO:0000259" key="4">
    <source>
        <dbReference type="Pfam" id="PF00717"/>
    </source>
</evidence>
<dbReference type="SUPFAM" id="SSF51306">
    <property type="entry name" value="LexA/Signal peptidase"/>
    <property type="match status" value="1"/>
</dbReference>
<comment type="caution">
    <text evidence="5">The sequence shown here is derived from an EMBL/GenBank/DDBJ whole genome shotgun (WGS) entry which is preliminary data.</text>
</comment>
<dbReference type="GO" id="GO:0003677">
    <property type="term" value="F:DNA binding"/>
    <property type="evidence" value="ECO:0007669"/>
    <property type="project" value="UniProtKB-KW"/>
</dbReference>
<dbReference type="InterPro" id="IPR015927">
    <property type="entry name" value="Peptidase_S24_S26A/B/C"/>
</dbReference>
<sequence>MENSTEHVVEHMAFKRDWLKREGINTSAARLARVQGDSMMPTIAPGDVVLIDTSKRTPPLRTAHTIDVRHRAPIFALRGTDGAQVKRLLRPAEDQLLLVSDNPDYLPRIMQLTEGAESNIIGKVVWWGHTNRE</sequence>
<dbReference type="InterPro" id="IPR036286">
    <property type="entry name" value="LexA/Signal_pep-like_sf"/>
</dbReference>
<dbReference type="CDD" id="cd06529">
    <property type="entry name" value="S24_LexA-like"/>
    <property type="match status" value="1"/>
</dbReference>
<evidence type="ECO:0000256" key="1">
    <source>
        <dbReference type="ARBA" id="ARBA00023015"/>
    </source>
</evidence>
<keyword evidence="3" id="KW-0804">Transcription</keyword>
<evidence type="ECO:0000256" key="3">
    <source>
        <dbReference type="ARBA" id="ARBA00023163"/>
    </source>
</evidence>
<dbReference type="PANTHER" id="PTHR40661">
    <property type="match status" value="1"/>
</dbReference>
<dbReference type="PANTHER" id="PTHR40661:SF3">
    <property type="entry name" value="FELS-1 PROPHAGE TRANSCRIPTIONAL REGULATOR"/>
    <property type="match status" value="1"/>
</dbReference>
<dbReference type="Proteomes" id="UP000244224">
    <property type="component" value="Unassembled WGS sequence"/>
</dbReference>
<dbReference type="EMBL" id="QBKP01000008">
    <property type="protein sequence ID" value="PTX49137.1"/>
    <property type="molecule type" value="Genomic_DNA"/>
</dbReference>
<dbReference type="Pfam" id="PF00717">
    <property type="entry name" value="Peptidase_S24"/>
    <property type="match status" value="1"/>
</dbReference>
<dbReference type="InterPro" id="IPR039418">
    <property type="entry name" value="LexA-like"/>
</dbReference>
<evidence type="ECO:0000313" key="6">
    <source>
        <dbReference type="Proteomes" id="UP000244224"/>
    </source>
</evidence>
<accession>A0A2T6AZ93</accession>